<evidence type="ECO:0000313" key="1">
    <source>
        <dbReference type="EMBL" id="KAJ1356239.1"/>
    </source>
</evidence>
<proteinExistence type="predicted"/>
<accession>A0AAD5MYS5</accession>
<dbReference type="AlphaFoldDB" id="A0AAD5MYS5"/>
<evidence type="ECO:0000313" key="2">
    <source>
        <dbReference type="Proteomes" id="UP001196413"/>
    </source>
</evidence>
<comment type="caution">
    <text evidence="1">The sequence shown here is derived from an EMBL/GenBank/DDBJ whole genome shotgun (WGS) entry which is preliminary data.</text>
</comment>
<protein>
    <submittedName>
        <fullName evidence="1">Uncharacterized protein</fullName>
    </submittedName>
</protein>
<name>A0AAD5MYS5_PARTN</name>
<keyword evidence="2" id="KW-1185">Reference proteome</keyword>
<dbReference type="EMBL" id="JAHQIW010002751">
    <property type="protein sequence ID" value="KAJ1356239.1"/>
    <property type="molecule type" value="Genomic_DNA"/>
</dbReference>
<gene>
    <name evidence="1" type="ORF">KIN20_013914</name>
</gene>
<sequence>MTTKQFFRAICRFTFAYQCTRQSSQQRTETRDVAKIIKSKKSNGSCELRVDFRVLETVHVQIDYPGCRQDEQEFHDPTFRCTNIAQICHHMSYRFVNENQMRSHNYVMEMEQRKKSLLGQFHSTGWLPNRCIPRCEREPSI</sequence>
<organism evidence="1 2">
    <name type="scientific">Parelaphostrongylus tenuis</name>
    <name type="common">Meningeal worm</name>
    <dbReference type="NCBI Taxonomy" id="148309"/>
    <lineage>
        <taxon>Eukaryota</taxon>
        <taxon>Metazoa</taxon>
        <taxon>Ecdysozoa</taxon>
        <taxon>Nematoda</taxon>
        <taxon>Chromadorea</taxon>
        <taxon>Rhabditida</taxon>
        <taxon>Rhabditina</taxon>
        <taxon>Rhabditomorpha</taxon>
        <taxon>Strongyloidea</taxon>
        <taxon>Metastrongylidae</taxon>
        <taxon>Parelaphostrongylus</taxon>
    </lineage>
</organism>
<reference evidence="1" key="1">
    <citation type="submission" date="2021-06" db="EMBL/GenBank/DDBJ databases">
        <title>Parelaphostrongylus tenuis whole genome reference sequence.</title>
        <authorList>
            <person name="Garwood T.J."/>
            <person name="Larsen P.A."/>
            <person name="Fountain-Jones N.M."/>
            <person name="Garbe J.R."/>
            <person name="Macchietto M.G."/>
            <person name="Kania S.A."/>
            <person name="Gerhold R.W."/>
            <person name="Richards J.E."/>
            <person name="Wolf T.M."/>
        </authorList>
    </citation>
    <scope>NUCLEOTIDE SEQUENCE</scope>
    <source>
        <strain evidence="1">MNPRO001-30</strain>
        <tissue evidence="1">Meninges</tissue>
    </source>
</reference>
<dbReference type="Proteomes" id="UP001196413">
    <property type="component" value="Unassembled WGS sequence"/>
</dbReference>